<protein>
    <submittedName>
        <fullName evidence="2">Uncharacterized protein</fullName>
    </submittedName>
</protein>
<feature type="region of interest" description="Disordered" evidence="1">
    <location>
        <begin position="1"/>
        <end position="35"/>
    </location>
</feature>
<reference evidence="2 3" key="1">
    <citation type="journal article" date="2014" name="ISME J.">
        <title>Trehalose/2-sulfotrehalose biosynthesis and glycine-betaine uptake are widely spread mechanisms for osmoadaptation in the Halobacteriales.</title>
        <authorList>
            <person name="Youssef N.H."/>
            <person name="Savage-Ashlock K.N."/>
            <person name="McCully A.L."/>
            <person name="Luedtke B."/>
            <person name="Shaw E.I."/>
            <person name="Hoff W.D."/>
            <person name="Elshahed M.S."/>
        </authorList>
    </citation>
    <scope>NUCLEOTIDE SEQUENCE [LARGE SCALE GENOMIC DNA]</scope>
    <source>
        <strain evidence="2 3">DX253</strain>
    </source>
</reference>
<dbReference type="AlphaFoldDB" id="E7QQI6"/>
<evidence type="ECO:0000313" key="2">
    <source>
        <dbReference type="EMBL" id="EFW93250.1"/>
    </source>
</evidence>
<feature type="compositionally biased region" description="Polar residues" evidence="1">
    <location>
        <begin position="23"/>
        <end position="35"/>
    </location>
</feature>
<dbReference type="EMBL" id="AEMG01000004">
    <property type="protein sequence ID" value="EFW93250.1"/>
    <property type="molecule type" value="Genomic_DNA"/>
</dbReference>
<gene>
    <name evidence="2" type="ORF">ZOD2009_05282</name>
</gene>
<accession>E7QQI6</accession>
<organism evidence="2 3">
    <name type="scientific">Haladaptatus paucihalophilus DX253</name>
    <dbReference type="NCBI Taxonomy" id="797209"/>
    <lineage>
        <taxon>Archaea</taxon>
        <taxon>Methanobacteriati</taxon>
        <taxon>Methanobacteriota</taxon>
        <taxon>Stenosarchaea group</taxon>
        <taxon>Halobacteria</taxon>
        <taxon>Halobacteriales</taxon>
        <taxon>Haladaptataceae</taxon>
        <taxon>Haladaptatus</taxon>
    </lineage>
</organism>
<evidence type="ECO:0000256" key="1">
    <source>
        <dbReference type="SAM" id="MobiDB-lite"/>
    </source>
</evidence>
<name>E7QQI6_HALPU</name>
<sequence>MSDEGVLVNEVNENKQEHRSYPANESTNDSSRLSE</sequence>
<proteinExistence type="predicted"/>
<evidence type="ECO:0000313" key="3">
    <source>
        <dbReference type="Proteomes" id="UP000003751"/>
    </source>
</evidence>
<dbReference type="Proteomes" id="UP000003751">
    <property type="component" value="Unassembled WGS sequence"/>
</dbReference>
<comment type="caution">
    <text evidence="2">The sequence shown here is derived from an EMBL/GenBank/DDBJ whole genome shotgun (WGS) entry which is preliminary data.</text>
</comment>